<evidence type="ECO:0000313" key="3">
    <source>
        <dbReference type="EMBL" id="NIJ07502.1"/>
    </source>
</evidence>
<evidence type="ECO:0000256" key="1">
    <source>
        <dbReference type="SAM" id="MobiDB-lite"/>
    </source>
</evidence>
<protein>
    <submittedName>
        <fullName evidence="3">EAL domain-containing protein (Putative c-di-GMP-specific phosphodiesterase class I)</fullName>
    </submittedName>
</protein>
<proteinExistence type="predicted"/>
<keyword evidence="4" id="KW-1185">Reference proteome</keyword>
<dbReference type="PANTHER" id="PTHR33121">
    <property type="entry name" value="CYCLIC DI-GMP PHOSPHODIESTERASE PDEF"/>
    <property type="match status" value="1"/>
</dbReference>
<evidence type="ECO:0000259" key="2">
    <source>
        <dbReference type="PROSITE" id="PS50883"/>
    </source>
</evidence>
<name>A0ABX0TPR9_9SPHN</name>
<comment type="caution">
    <text evidence="3">The sequence shown here is derived from an EMBL/GenBank/DDBJ whole genome shotgun (WGS) entry which is preliminary data.</text>
</comment>
<dbReference type="Proteomes" id="UP000727456">
    <property type="component" value="Unassembled WGS sequence"/>
</dbReference>
<dbReference type="InterPro" id="IPR001633">
    <property type="entry name" value="EAL_dom"/>
</dbReference>
<gene>
    <name evidence="3" type="ORF">FHS31_001098</name>
</gene>
<dbReference type="Pfam" id="PF00563">
    <property type="entry name" value="EAL"/>
    <property type="match status" value="1"/>
</dbReference>
<dbReference type="CDD" id="cd01948">
    <property type="entry name" value="EAL"/>
    <property type="match status" value="1"/>
</dbReference>
<dbReference type="Gene3D" id="3.20.20.450">
    <property type="entry name" value="EAL domain"/>
    <property type="match status" value="1"/>
</dbReference>
<dbReference type="EMBL" id="JAAOZC010000002">
    <property type="protein sequence ID" value="NIJ07502.1"/>
    <property type="molecule type" value="Genomic_DNA"/>
</dbReference>
<feature type="domain" description="EAL" evidence="2">
    <location>
        <begin position="34"/>
        <end position="284"/>
    </location>
</feature>
<dbReference type="RefSeq" id="WP_167072359.1">
    <property type="nucleotide sequence ID" value="NZ_JAAOZC010000002.1"/>
</dbReference>
<sequence>MTLAIGLAAGLVIGGKASRQTASDNAARPALEPEDALASDLDVAVARGQLFLVHQPKTHARTGEVVGMETLVRWQHPERGLIGPNDFIGLAEERGEIRRITEWVVRQALIEQRSLALCGHKLACSVNISACLLADREFGRWLLDAVRGAEGPFGLEITETAMIADPEGALANLRAFAEAGLRIAIDDYGAGLSSLAYLKQLPAQELKIDRMFIHGLSTSHRDPLLVRSTIDLAHALGMEVTAEGVDSPAAMALLRVMGCDHMQGFLIAKPLRLGELRAFLDARIERGATPENIEFPWPTAPDGAPSARRVSGDKG</sequence>
<dbReference type="PANTHER" id="PTHR33121:SF70">
    <property type="entry name" value="SIGNALING PROTEIN YKOW"/>
    <property type="match status" value="1"/>
</dbReference>
<accession>A0ABX0TPR9</accession>
<feature type="region of interest" description="Disordered" evidence="1">
    <location>
        <begin position="291"/>
        <end position="315"/>
    </location>
</feature>
<dbReference type="SUPFAM" id="SSF141868">
    <property type="entry name" value="EAL domain-like"/>
    <property type="match status" value="1"/>
</dbReference>
<organism evidence="3 4">
    <name type="scientific">Sphingomonas vulcanisoli</name>
    <dbReference type="NCBI Taxonomy" id="1658060"/>
    <lineage>
        <taxon>Bacteria</taxon>
        <taxon>Pseudomonadati</taxon>
        <taxon>Pseudomonadota</taxon>
        <taxon>Alphaproteobacteria</taxon>
        <taxon>Sphingomonadales</taxon>
        <taxon>Sphingomonadaceae</taxon>
        <taxon>Sphingomonas</taxon>
    </lineage>
</organism>
<evidence type="ECO:0000313" key="4">
    <source>
        <dbReference type="Proteomes" id="UP000727456"/>
    </source>
</evidence>
<dbReference type="InterPro" id="IPR050706">
    <property type="entry name" value="Cyclic-di-GMP_PDE-like"/>
</dbReference>
<dbReference type="PROSITE" id="PS50883">
    <property type="entry name" value="EAL"/>
    <property type="match status" value="1"/>
</dbReference>
<reference evidence="3 4" key="1">
    <citation type="submission" date="2020-03" db="EMBL/GenBank/DDBJ databases">
        <title>Genomic Encyclopedia of Type Strains, Phase III (KMG-III): the genomes of soil and plant-associated and newly described type strains.</title>
        <authorList>
            <person name="Whitman W."/>
        </authorList>
    </citation>
    <scope>NUCLEOTIDE SEQUENCE [LARGE SCALE GENOMIC DNA]</scope>
    <source>
        <strain evidence="3 4">CECT 8804</strain>
    </source>
</reference>
<dbReference type="SMART" id="SM00052">
    <property type="entry name" value="EAL"/>
    <property type="match status" value="1"/>
</dbReference>
<dbReference type="InterPro" id="IPR035919">
    <property type="entry name" value="EAL_sf"/>
</dbReference>